<sequence length="336" mass="39136">MGLYFLRERDIIPWLSRLEERFAVFLPQGVKEGEETFFAPYDSASFDWRVFQRIRSSNPLKEFFFFSREEVASYFGKKEEENGEKLRLLIGAKACDILPLLVHRHVFLGKTFSDPFFQKRLGKTIILTADCPIPEKTCFCNLVNLSPNGSKEADGNISSLEDGIILETNSNRGEDLIKYGNFISLPESYRIKREEIRKKAEEMLLTFNPNPIPHNLPERVNKGKREFWEEKKKGCVECFGCLFVCPTCFCFLLYDFPENGAYKRVKVWDGCYLASYARVGGGLNARPLFFQRFRNRFHCKFMNTYYDFNFFACSGCGRCFKVCPAKIDIREIIFQV</sequence>
<keyword evidence="3" id="KW-0411">Iron-sulfur</keyword>
<dbReference type="Pfam" id="PF17179">
    <property type="entry name" value="Fer4_22"/>
    <property type="match status" value="1"/>
</dbReference>
<gene>
    <name evidence="5" type="ORF">ENX07_02835</name>
</gene>
<dbReference type="InterPro" id="IPR017900">
    <property type="entry name" value="4Fe4S_Fe_S_CS"/>
</dbReference>
<dbReference type="InterPro" id="IPR017896">
    <property type="entry name" value="4Fe4S_Fe-S-bd"/>
</dbReference>
<keyword evidence="1" id="KW-0479">Metal-binding</keyword>
<dbReference type="PROSITE" id="PS51379">
    <property type="entry name" value="4FE4S_FER_2"/>
    <property type="match status" value="1"/>
</dbReference>
<evidence type="ECO:0000256" key="2">
    <source>
        <dbReference type="ARBA" id="ARBA00023004"/>
    </source>
</evidence>
<name>A0A7C3YSE3_UNCW3</name>
<comment type="caution">
    <text evidence="5">The sequence shown here is derived from an EMBL/GenBank/DDBJ whole genome shotgun (WGS) entry which is preliminary data.</text>
</comment>
<dbReference type="GO" id="GO:0051536">
    <property type="term" value="F:iron-sulfur cluster binding"/>
    <property type="evidence" value="ECO:0007669"/>
    <property type="project" value="UniProtKB-KW"/>
</dbReference>
<reference evidence="5" key="1">
    <citation type="journal article" date="2020" name="mSystems">
        <title>Genome- and Community-Level Interaction Insights into Carbon Utilization and Element Cycling Functions of Hydrothermarchaeota in Hydrothermal Sediment.</title>
        <authorList>
            <person name="Zhou Z."/>
            <person name="Liu Y."/>
            <person name="Xu W."/>
            <person name="Pan J."/>
            <person name="Luo Z.H."/>
            <person name="Li M."/>
        </authorList>
    </citation>
    <scope>NUCLEOTIDE SEQUENCE [LARGE SCALE GENOMIC DNA]</scope>
    <source>
        <strain evidence="5">SpSt-906</strain>
    </source>
</reference>
<keyword evidence="2" id="KW-0408">Iron</keyword>
<organism evidence="5">
    <name type="scientific">candidate division WOR-3 bacterium</name>
    <dbReference type="NCBI Taxonomy" id="2052148"/>
    <lineage>
        <taxon>Bacteria</taxon>
        <taxon>Bacteria division WOR-3</taxon>
    </lineage>
</organism>
<proteinExistence type="predicted"/>
<dbReference type="GO" id="GO:0046872">
    <property type="term" value="F:metal ion binding"/>
    <property type="evidence" value="ECO:0007669"/>
    <property type="project" value="UniProtKB-KW"/>
</dbReference>
<dbReference type="PANTHER" id="PTHR40447">
    <property type="entry name" value="ANAEROBIC SULFITE REDUCTASE SUBUNIT A"/>
    <property type="match status" value="1"/>
</dbReference>
<evidence type="ECO:0000259" key="4">
    <source>
        <dbReference type="PROSITE" id="PS51379"/>
    </source>
</evidence>
<dbReference type="SUPFAM" id="SSF46548">
    <property type="entry name" value="alpha-helical ferredoxin"/>
    <property type="match status" value="1"/>
</dbReference>
<dbReference type="PANTHER" id="PTHR40447:SF1">
    <property type="entry name" value="ANAEROBIC SULFITE REDUCTASE SUBUNIT A"/>
    <property type="match status" value="1"/>
</dbReference>
<dbReference type="EMBL" id="DTMQ01000017">
    <property type="protein sequence ID" value="HGE98994.1"/>
    <property type="molecule type" value="Genomic_DNA"/>
</dbReference>
<evidence type="ECO:0000256" key="1">
    <source>
        <dbReference type="ARBA" id="ARBA00022723"/>
    </source>
</evidence>
<dbReference type="PROSITE" id="PS00198">
    <property type="entry name" value="4FE4S_FER_1"/>
    <property type="match status" value="2"/>
</dbReference>
<evidence type="ECO:0000256" key="3">
    <source>
        <dbReference type="ARBA" id="ARBA00023014"/>
    </source>
</evidence>
<feature type="domain" description="4Fe-4S ferredoxin-type" evidence="4">
    <location>
        <begin position="304"/>
        <end position="332"/>
    </location>
</feature>
<evidence type="ECO:0000313" key="5">
    <source>
        <dbReference type="EMBL" id="HGE98994.1"/>
    </source>
</evidence>
<dbReference type="AlphaFoldDB" id="A0A7C3YSE3"/>
<accession>A0A7C3YSE3</accession>
<protein>
    <recommendedName>
        <fullName evidence="4">4Fe-4S ferredoxin-type domain-containing protein</fullName>
    </recommendedName>
</protein>